<gene>
    <name evidence="1" type="ORF">BK671_16285</name>
</gene>
<comment type="caution">
    <text evidence="1">The sequence shown here is derived from an EMBL/GenBank/DDBJ whole genome shotgun (WGS) entry which is preliminary data.</text>
</comment>
<dbReference type="EMBL" id="MOBU01000012">
    <property type="protein sequence ID" value="RON66391.1"/>
    <property type="molecule type" value="Genomic_DNA"/>
</dbReference>
<evidence type="ECO:0000313" key="2">
    <source>
        <dbReference type="Proteomes" id="UP000285757"/>
    </source>
</evidence>
<accession>A0A423LDJ6</accession>
<evidence type="ECO:0008006" key="3">
    <source>
        <dbReference type="Google" id="ProtNLM"/>
    </source>
</evidence>
<reference evidence="1 2" key="1">
    <citation type="submission" date="2016-10" db="EMBL/GenBank/DDBJ databases">
        <title>Comparative genome analysis of multiple Pseudomonas spp. focuses on biocontrol and plant growth promoting traits.</title>
        <authorList>
            <person name="Tao X.-Y."/>
            <person name="Taylor C.G."/>
        </authorList>
    </citation>
    <scope>NUCLEOTIDE SEQUENCE [LARGE SCALE GENOMIC DNA]</scope>
    <source>
        <strain evidence="1 2">24D3</strain>
    </source>
</reference>
<dbReference type="Proteomes" id="UP000285757">
    <property type="component" value="Unassembled WGS sequence"/>
</dbReference>
<protein>
    <recommendedName>
        <fullName evidence="3">Lipoprotein</fullName>
    </recommendedName>
</protein>
<proteinExistence type="predicted"/>
<sequence>MTRLTGLILPFVSLYGCAAQQVYNNHVYVENRCGQRLAMRVSNGSNMYSQDRHMTAEPDSRAMVASFASYGEDVMEQIPHNYLLKINDAAGTRIIRALELKRRLSGVQKVSQGTQREWTISEASVCP</sequence>
<name>A0A423LDJ6_PSEFL</name>
<dbReference type="PROSITE" id="PS51257">
    <property type="entry name" value="PROKAR_LIPOPROTEIN"/>
    <property type="match status" value="1"/>
</dbReference>
<organism evidence="1 2">
    <name type="scientific">Pseudomonas fluorescens</name>
    <dbReference type="NCBI Taxonomy" id="294"/>
    <lineage>
        <taxon>Bacteria</taxon>
        <taxon>Pseudomonadati</taxon>
        <taxon>Pseudomonadota</taxon>
        <taxon>Gammaproteobacteria</taxon>
        <taxon>Pseudomonadales</taxon>
        <taxon>Pseudomonadaceae</taxon>
        <taxon>Pseudomonas</taxon>
    </lineage>
</organism>
<evidence type="ECO:0000313" key="1">
    <source>
        <dbReference type="EMBL" id="RON66391.1"/>
    </source>
</evidence>
<dbReference type="AlphaFoldDB" id="A0A423LDJ6"/>